<dbReference type="GO" id="GO:0019464">
    <property type="term" value="P:glycine decarboxylation via glycine cleavage system"/>
    <property type="evidence" value="ECO:0007669"/>
    <property type="project" value="UniProtKB-UniRule"/>
</dbReference>
<reference evidence="11 12" key="1">
    <citation type="submission" date="2016-02" db="EMBL/GenBank/DDBJ databases">
        <title>Genome sequence of Tissierella creatinophila DSM 6911.</title>
        <authorList>
            <person name="Poehlein A."/>
            <person name="Daniel R."/>
        </authorList>
    </citation>
    <scope>NUCLEOTIDE SEQUENCE [LARGE SCALE GENOMIC DNA]</scope>
    <source>
        <strain evidence="11 12">DSM 6911</strain>
    </source>
</reference>
<dbReference type="GO" id="GO:0032259">
    <property type="term" value="P:methylation"/>
    <property type="evidence" value="ECO:0007669"/>
    <property type="project" value="UniProtKB-KW"/>
</dbReference>
<dbReference type="InterPro" id="IPR028896">
    <property type="entry name" value="GcvT/YgfZ/DmdA"/>
</dbReference>
<dbReference type="HAMAP" id="MF_00259">
    <property type="entry name" value="GcvT"/>
    <property type="match status" value="1"/>
</dbReference>
<name>A0A1U7M464_TISCR</name>
<dbReference type="PIRSF" id="PIRSF006487">
    <property type="entry name" value="GcvT"/>
    <property type="match status" value="1"/>
</dbReference>
<dbReference type="GO" id="GO:0005960">
    <property type="term" value="C:glycine cleavage complex"/>
    <property type="evidence" value="ECO:0007669"/>
    <property type="project" value="InterPro"/>
</dbReference>
<dbReference type="InterPro" id="IPR029043">
    <property type="entry name" value="GcvT/YgfZ_C"/>
</dbReference>
<dbReference type="EC" id="2.1.2.10" evidence="2 7"/>
<dbReference type="AlphaFoldDB" id="A0A1U7M464"/>
<dbReference type="SUPFAM" id="SSF101790">
    <property type="entry name" value="Aminomethyltransferase beta-barrel domain"/>
    <property type="match status" value="1"/>
</dbReference>
<feature type="domain" description="GCVT N-terminal" evidence="9">
    <location>
        <begin position="8"/>
        <end position="266"/>
    </location>
</feature>
<evidence type="ECO:0000256" key="8">
    <source>
        <dbReference type="PIRSR" id="PIRSR006487-1"/>
    </source>
</evidence>
<accession>A0A1U7M464</accession>
<dbReference type="InterPro" id="IPR027266">
    <property type="entry name" value="TrmE/GcvT-like"/>
</dbReference>
<dbReference type="EMBL" id="LTDM01000043">
    <property type="protein sequence ID" value="OLS02107.1"/>
    <property type="molecule type" value="Genomic_DNA"/>
</dbReference>
<dbReference type="RefSeq" id="WP_075727473.1">
    <property type="nucleotide sequence ID" value="NZ_LTDM01000043.1"/>
</dbReference>
<keyword evidence="4 7" id="KW-0808">Transferase</keyword>
<comment type="function">
    <text evidence="7">The glycine cleavage system catalyzes the degradation of glycine.</text>
</comment>
<comment type="caution">
    <text evidence="11">The sequence shown here is derived from an EMBL/GenBank/DDBJ whole genome shotgun (WGS) entry which is preliminary data.</text>
</comment>
<dbReference type="Gene3D" id="4.10.1250.10">
    <property type="entry name" value="Aminomethyltransferase fragment"/>
    <property type="match status" value="1"/>
</dbReference>
<dbReference type="SUPFAM" id="SSF103025">
    <property type="entry name" value="Folate-binding domain"/>
    <property type="match status" value="1"/>
</dbReference>
<keyword evidence="11" id="KW-0489">Methyltransferase</keyword>
<organism evidence="11 12">
    <name type="scientific">Tissierella creatinophila DSM 6911</name>
    <dbReference type="NCBI Taxonomy" id="1123403"/>
    <lineage>
        <taxon>Bacteria</taxon>
        <taxon>Bacillati</taxon>
        <taxon>Bacillota</taxon>
        <taxon>Tissierellia</taxon>
        <taxon>Tissierellales</taxon>
        <taxon>Tissierellaceae</taxon>
        <taxon>Tissierella</taxon>
    </lineage>
</organism>
<dbReference type="GO" id="GO:0008168">
    <property type="term" value="F:methyltransferase activity"/>
    <property type="evidence" value="ECO:0007669"/>
    <property type="project" value="UniProtKB-KW"/>
</dbReference>
<dbReference type="InterPro" id="IPR006223">
    <property type="entry name" value="GcvT"/>
</dbReference>
<evidence type="ECO:0000256" key="4">
    <source>
        <dbReference type="ARBA" id="ARBA00022679"/>
    </source>
</evidence>
<evidence type="ECO:0000256" key="2">
    <source>
        <dbReference type="ARBA" id="ARBA00012616"/>
    </source>
</evidence>
<dbReference type="PANTHER" id="PTHR43757:SF2">
    <property type="entry name" value="AMINOMETHYLTRANSFERASE, MITOCHONDRIAL"/>
    <property type="match status" value="1"/>
</dbReference>
<evidence type="ECO:0000256" key="3">
    <source>
        <dbReference type="ARBA" id="ARBA00022576"/>
    </source>
</evidence>
<evidence type="ECO:0000313" key="11">
    <source>
        <dbReference type="EMBL" id="OLS02107.1"/>
    </source>
</evidence>
<dbReference type="InterPro" id="IPR022903">
    <property type="entry name" value="GcvT_bac"/>
</dbReference>
<evidence type="ECO:0000313" key="12">
    <source>
        <dbReference type="Proteomes" id="UP000186112"/>
    </source>
</evidence>
<dbReference type="Proteomes" id="UP000186112">
    <property type="component" value="Unassembled WGS sequence"/>
</dbReference>
<dbReference type="Pfam" id="PF08669">
    <property type="entry name" value="GCV_T_C"/>
    <property type="match status" value="1"/>
</dbReference>
<proteinExistence type="inferred from homology"/>
<dbReference type="InterPro" id="IPR013977">
    <property type="entry name" value="GcvT_C"/>
</dbReference>
<evidence type="ECO:0000259" key="9">
    <source>
        <dbReference type="Pfam" id="PF01571"/>
    </source>
</evidence>
<evidence type="ECO:0000259" key="10">
    <source>
        <dbReference type="Pfam" id="PF08669"/>
    </source>
</evidence>
<keyword evidence="3 7" id="KW-0032">Aminotransferase</keyword>
<sequence length="366" mass="41365">MDGKKTRLYEEHKNLGAKIVNYAGWEMPVQYEGLVQEHNAVRNEAGLFDVSHMGNISVKGKDALPFLDYVMTNDISKLNEHQIVYTFMCYPEGGVVEDLLVYKTNDEEFNLIVNAANIDKDWDWINEQKKDFDVELENLSPETAIIAIQGPKAQEILQKLTETKLDDVKFFYFKDDVEIDGVKTKMISRTGYTGENGFEIYLTNDDVVKVWNSLLEAGKEEGLKPTGLGCRDTLRFEAMLPLYGQELSKDISPLEAGLKFFVKLNKESDFIGKKALQAQADGGLERTLVGFELLGRGIPREGYEVYKNGEKIGHVTTGYMSPTLNKNIGNALIKISEKELGNEIDIMIRKKPVKAKIISKNFLKNK</sequence>
<dbReference type="Gene3D" id="3.30.1360.120">
    <property type="entry name" value="Probable tRNA modification gtpase trme, domain 1"/>
    <property type="match status" value="1"/>
</dbReference>
<dbReference type="InterPro" id="IPR006222">
    <property type="entry name" value="GCVT_N"/>
</dbReference>
<gene>
    <name evidence="11" type="primary">gcvT_2</name>
    <name evidence="7" type="synonym">gcvT</name>
    <name evidence="11" type="ORF">TICRE_19250</name>
</gene>
<dbReference type="FunFam" id="4.10.1250.10:FF:000001">
    <property type="entry name" value="Aminomethyltransferase"/>
    <property type="match status" value="1"/>
</dbReference>
<dbReference type="NCBIfam" id="TIGR00528">
    <property type="entry name" value="gcvT"/>
    <property type="match status" value="1"/>
</dbReference>
<protein>
    <recommendedName>
        <fullName evidence="2 7">Aminomethyltransferase</fullName>
        <ecNumber evidence="2 7">2.1.2.10</ecNumber>
    </recommendedName>
    <alternativeName>
        <fullName evidence="5 7">Glycine cleavage system T protein</fullName>
    </alternativeName>
</protein>
<evidence type="ECO:0000256" key="5">
    <source>
        <dbReference type="ARBA" id="ARBA00031395"/>
    </source>
</evidence>
<comment type="subunit">
    <text evidence="7">The glycine cleavage system is composed of four proteins: P, T, L and H.</text>
</comment>
<dbReference type="PANTHER" id="PTHR43757">
    <property type="entry name" value="AMINOMETHYLTRANSFERASE"/>
    <property type="match status" value="1"/>
</dbReference>
<dbReference type="FunFam" id="2.40.30.110:FF:000003">
    <property type="entry name" value="Aminomethyltransferase"/>
    <property type="match status" value="1"/>
</dbReference>
<evidence type="ECO:0000256" key="7">
    <source>
        <dbReference type="HAMAP-Rule" id="MF_00259"/>
    </source>
</evidence>
<dbReference type="GO" id="GO:0008483">
    <property type="term" value="F:transaminase activity"/>
    <property type="evidence" value="ECO:0007669"/>
    <property type="project" value="UniProtKB-KW"/>
</dbReference>
<dbReference type="OrthoDB" id="9774591at2"/>
<evidence type="ECO:0000256" key="1">
    <source>
        <dbReference type="ARBA" id="ARBA00008609"/>
    </source>
</evidence>
<keyword evidence="12" id="KW-1185">Reference proteome</keyword>
<dbReference type="GO" id="GO:0005829">
    <property type="term" value="C:cytosol"/>
    <property type="evidence" value="ECO:0007669"/>
    <property type="project" value="TreeGrafter"/>
</dbReference>
<dbReference type="Gene3D" id="2.40.30.110">
    <property type="entry name" value="Aminomethyltransferase beta-barrel domains"/>
    <property type="match status" value="1"/>
</dbReference>
<dbReference type="Pfam" id="PF01571">
    <property type="entry name" value="GCV_T"/>
    <property type="match status" value="1"/>
</dbReference>
<dbReference type="GO" id="GO:0004047">
    <property type="term" value="F:aminomethyltransferase activity"/>
    <property type="evidence" value="ECO:0007669"/>
    <property type="project" value="UniProtKB-UniRule"/>
</dbReference>
<dbReference type="Gene3D" id="3.30.70.1400">
    <property type="entry name" value="Aminomethyltransferase beta-barrel domains"/>
    <property type="match status" value="1"/>
</dbReference>
<evidence type="ECO:0000256" key="6">
    <source>
        <dbReference type="ARBA" id="ARBA00047665"/>
    </source>
</evidence>
<dbReference type="NCBIfam" id="NF001567">
    <property type="entry name" value="PRK00389.1"/>
    <property type="match status" value="1"/>
</dbReference>
<comment type="similarity">
    <text evidence="1 7">Belongs to the GcvT family.</text>
</comment>
<comment type="catalytic activity">
    <reaction evidence="6 7">
        <text>N(6)-[(R)-S(8)-aminomethyldihydrolipoyl]-L-lysyl-[protein] + (6S)-5,6,7,8-tetrahydrofolate = N(6)-[(R)-dihydrolipoyl]-L-lysyl-[protein] + (6R)-5,10-methylene-5,6,7,8-tetrahydrofolate + NH4(+)</text>
        <dbReference type="Rhea" id="RHEA:16945"/>
        <dbReference type="Rhea" id="RHEA-COMP:10475"/>
        <dbReference type="Rhea" id="RHEA-COMP:10492"/>
        <dbReference type="ChEBI" id="CHEBI:15636"/>
        <dbReference type="ChEBI" id="CHEBI:28938"/>
        <dbReference type="ChEBI" id="CHEBI:57453"/>
        <dbReference type="ChEBI" id="CHEBI:83100"/>
        <dbReference type="ChEBI" id="CHEBI:83143"/>
        <dbReference type="EC" id="2.1.2.10"/>
    </reaction>
</comment>
<feature type="domain" description="Aminomethyltransferase C-terminal" evidence="10">
    <location>
        <begin position="286"/>
        <end position="363"/>
    </location>
</feature>
<dbReference type="FunFam" id="3.30.70.1400:FF:000001">
    <property type="entry name" value="Aminomethyltransferase"/>
    <property type="match status" value="1"/>
</dbReference>
<feature type="binding site" evidence="8">
    <location>
        <position position="199"/>
    </location>
    <ligand>
        <name>substrate</name>
    </ligand>
</feature>